<organism evidence="3 4">
    <name type="scientific">Streptomyces polygonati</name>
    <dbReference type="NCBI Taxonomy" id="1617087"/>
    <lineage>
        <taxon>Bacteria</taxon>
        <taxon>Bacillati</taxon>
        <taxon>Actinomycetota</taxon>
        <taxon>Actinomycetes</taxon>
        <taxon>Kitasatosporales</taxon>
        <taxon>Streptomycetaceae</taxon>
        <taxon>Streptomyces</taxon>
    </lineage>
</organism>
<name>A0ABV8HQG9_9ACTN</name>
<evidence type="ECO:0000313" key="4">
    <source>
        <dbReference type="Proteomes" id="UP001595765"/>
    </source>
</evidence>
<sequence>MSGRDGYDTHDAYDGYDGYATAAGAGDGSWKVTGELPGEDELRVLLERAVPHLPSPAQRLERVRERVRRRTRRRAAGLSVAAVLVVAAAGLLLPGVRTGGDTSAAPTVAATGARVTTLAPPASDSVPAGPSASGTAPGRLATDPPTPTTPISYPYRRTGFPGLTGLSLRLPAGWSSLQPAGADTDFVSSQPLGLPENGCAHALDDFCTPLAYRLHPGSGVLMMLQVRHNGLMADKFRQMARQLSAEPPVEACRTVGGTTQWGSLIVDGAGSDVVIEATVCLAGPTPSLTARVRDMLLTAEFS</sequence>
<proteinExistence type="predicted"/>
<keyword evidence="4" id="KW-1185">Reference proteome</keyword>
<feature type="region of interest" description="Disordered" evidence="1">
    <location>
        <begin position="118"/>
        <end position="154"/>
    </location>
</feature>
<protein>
    <submittedName>
        <fullName evidence="3">Uncharacterized protein</fullName>
    </submittedName>
</protein>
<reference evidence="4" key="1">
    <citation type="journal article" date="2019" name="Int. J. Syst. Evol. Microbiol.">
        <title>The Global Catalogue of Microorganisms (GCM) 10K type strain sequencing project: providing services to taxonomists for standard genome sequencing and annotation.</title>
        <authorList>
            <consortium name="The Broad Institute Genomics Platform"/>
            <consortium name="The Broad Institute Genome Sequencing Center for Infectious Disease"/>
            <person name="Wu L."/>
            <person name="Ma J."/>
        </authorList>
    </citation>
    <scope>NUCLEOTIDE SEQUENCE [LARGE SCALE GENOMIC DNA]</scope>
    <source>
        <strain evidence="4">CGMCC 4.7237</strain>
    </source>
</reference>
<evidence type="ECO:0000313" key="3">
    <source>
        <dbReference type="EMBL" id="MFC4034260.1"/>
    </source>
</evidence>
<comment type="caution">
    <text evidence="3">The sequence shown here is derived from an EMBL/GenBank/DDBJ whole genome shotgun (WGS) entry which is preliminary data.</text>
</comment>
<dbReference type="RefSeq" id="WP_386432085.1">
    <property type="nucleotide sequence ID" value="NZ_JBHSBB010000014.1"/>
</dbReference>
<keyword evidence="2" id="KW-1133">Transmembrane helix</keyword>
<dbReference type="EMBL" id="JBHSBB010000014">
    <property type="protein sequence ID" value="MFC4034260.1"/>
    <property type="molecule type" value="Genomic_DNA"/>
</dbReference>
<evidence type="ECO:0000256" key="2">
    <source>
        <dbReference type="SAM" id="Phobius"/>
    </source>
</evidence>
<gene>
    <name evidence="3" type="ORF">ACFO3J_22685</name>
</gene>
<accession>A0ABV8HQG9</accession>
<dbReference type="Proteomes" id="UP001595765">
    <property type="component" value="Unassembled WGS sequence"/>
</dbReference>
<evidence type="ECO:0000256" key="1">
    <source>
        <dbReference type="SAM" id="MobiDB-lite"/>
    </source>
</evidence>
<feature type="transmembrane region" description="Helical" evidence="2">
    <location>
        <begin position="75"/>
        <end position="96"/>
    </location>
</feature>
<keyword evidence="2" id="KW-0812">Transmembrane</keyword>
<keyword evidence="2" id="KW-0472">Membrane</keyword>